<dbReference type="AlphaFoldDB" id="V5I835"/>
<dbReference type="KEGG" id="agb:108906803"/>
<dbReference type="InterPro" id="IPR001938">
    <property type="entry name" value="Thaumatin"/>
</dbReference>
<reference evidence="2" key="1">
    <citation type="submission" date="2013-07" db="EMBL/GenBank/DDBJ databases">
        <title>Midgut Transcriptome Profiling of Anoplphora glabripennis, a Lignocellulose Degrading, Wood-Boring Cerambycid.</title>
        <authorList>
            <person name="Scully E.D."/>
            <person name="Hoover K."/>
            <person name="Carlson J.E."/>
            <person name="Tien M."/>
            <person name="Geib S.M."/>
        </authorList>
    </citation>
    <scope>NUCLEOTIDE SEQUENCE</scope>
</reference>
<organism evidence="2">
    <name type="scientific">Anoplophora glabripennis</name>
    <name type="common">Asian longhorn beetle</name>
    <name type="synonym">Anoplophora nobilis</name>
    <dbReference type="NCBI Taxonomy" id="217634"/>
    <lineage>
        <taxon>Eukaryota</taxon>
        <taxon>Metazoa</taxon>
        <taxon>Ecdysozoa</taxon>
        <taxon>Arthropoda</taxon>
        <taxon>Hexapoda</taxon>
        <taxon>Insecta</taxon>
        <taxon>Pterygota</taxon>
        <taxon>Neoptera</taxon>
        <taxon>Endopterygota</taxon>
        <taxon>Coleoptera</taxon>
        <taxon>Polyphaga</taxon>
        <taxon>Cucujiformia</taxon>
        <taxon>Chrysomeloidea</taxon>
        <taxon>Cerambycidae</taxon>
        <taxon>Lamiinae</taxon>
        <taxon>Lamiini</taxon>
        <taxon>Anoplophora</taxon>
    </lineage>
</organism>
<dbReference type="GeneID" id="108906803"/>
<dbReference type="Gene3D" id="2.60.110.10">
    <property type="entry name" value="Thaumatin"/>
    <property type="match status" value="1"/>
</dbReference>
<dbReference type="SUPFAM" id="SSF49870">
    <property type="entry name" value="Osmotin, thaumatin-like protein"/>
    <property type="match status" value="1"/>
</dbReference>
<dbReference type="Pfam" id="PF00314">
    <property type="entry name" value="Thaumatin"/>
    <property type="match status" value="1"/>
</dbReference>
<dbReference type="OrthoDB" id="430315at2759"/>
<dbReference type="PROSITE" id="PS51367">
    <property type="entry name" value="THAUMATIN_2"/>
    <property type="match status" value="1"/>
</dbReference>
<evidence type="ECO:0000313" key="2">
    <source>
        <dbReference type="EMBL" id="JAB63091.1"/>
    </source>
</evidence>
<dbReference type="InterPro" id="IPR037176">
    <property type="entry name" value="Osmotin/thaumatin-like_sf"/>
</dbReference>
<evidence type="ECO:0000256" key="1">
    <source>
        <dbReference type="SAM" id="SignalP"/>
    </source>
</evidence>
<keyword evidence="1" id="KW-0732">Signal</keyword>
<dbReference type="EMBL" id="GALX01005375">
    <property type="protein sequence ID" value="JAB63091.1"/>
    <property type="molecule type" value="Transcribed_RNA"/>
</dbReference>
<feature type="chain" id="PRO_5004738513" evidence="1">
    <location>
        <begin position="18"/>
        <end position="176"/>
    </location>
</feature>
<gene>
    <name evidence="2" type="primary">TLPH</name>
</gene>
<name>V5I835_ANOGL</name>
<feature type="signal peptide" evidence="1">
    <location>
        <begin position="1"/>
        <end position="17"/>
    </location>
</feature>
<dbReference type="SMART" id="SM00205">
    <property type="entry name" value="THN"/>
    <property type="match status" value="1"/>
</dbReference>
<protein>
    <submittedName>
        <fullName evidence="2">Thaumatin-like protein</fullName>
    </submittedName>
</protein>
<dbReference type="PANTHER" id="PTHR31048">
    <property type="entry name" value="OS03G0233200 PROTEIN"/>
    <property type="match status" value="1"/>
</dbReference>
<proteinExistence type="predicted"/>
<sequence>MFFKTLIVALSIVTVYSRVIQVKNTGSVSLLVSVTDQSDITVLTGSTALVTVSDDFSGTISALPADSESTDIPRTKVELTLSVTQDTYSVSLVEGFNLRAKVIPLQGTDCSTALCSANLLASCPAANQVLNTLGVVVACTNSPVVFKTICPKAVVTSDDVANVLTCQAQSYLIIFG</sequence>
<accession>V5I835</accession>